<dbReference type="EMBL" id="JACEQY010000018">
    <property type="protein sequence ID" value="MBA4863169.1"/>
    <property type="molecule type" value="Genomic_DNA"/>
</dbReference>
<evidence type="ECO:0000256" key="2">
    <source>
        <dbReference type="ARBA" id="ARBA00022512"/>
    </source>
</evidence>
<feature type="chain" id="PRO_5031446147" evidence="9">
    <location>
        <begin position="28"/>
        <end position="257"/>
    </location>
</feature>
<dbReference type="Proteomes" id="UP000586976">
    <property type="component" value="Unassembled WGS sequence"/>
</dbReference>
<feature type="domain" description="Chaplin" evidence="10">
    <location>
        <begin position="96"/>
        <end position="136"/>
    </location>
</feature>
<evidence type="ECO:0000313" key="12">
    <source>
        <dbReference type="Proteomes" id="UP000586976"/>
    </source>
</evidence>
<organism evidence="11 12">
    <name type="scientific">Streptomyces himalayensis subsp. aureolus</name>
    <dbReference type="NCBI Taxonomy" id="2758039"/>
    <lineage>
        <taxon>Bacteria</taxon>
        <taxon>Bacillati</taxon>
        <taxon>Actinomycetota</taxon>
        <taxon>Actinomycetes</taxon>
        <taxon>Kitasatosporales</taxon>
        <taxon>Streptomycetaceae</taxon>
        <taxon>Streptomyces</taxon>
        <taxon>Streptomyces himalayensis</taxon>
    </lineage>
</organism>
<dbReference type="RefSeq" id="WP_181864917.1">
    <property type="nucleotide sequence ID" value="NZ_JACEQY010000018.1"/>
</dbReference>
<comment type="subcellular location">
    <subcellularLocation>
        <location evidence="1">Secreted</location>
        <location evidence="1">Cell wall</location>
    </subcellularLocation>
</comment>
<evidence type="ECO:0000259" key="10">
    <source>
        <dbReference type="PROSITE" id="PS51884"/>
    </source>
</evidence>
<feature type="compositionally biased region" description="Gly residues" evidence="8">
    <location>
        <begin position="192"/>
        <end position="206"/>
    </location>
</feature>
<dbReference type="GO" id="GO:0007155">
    <property type="term" value="P:cell adhesion"/>
    <property type="evidence" value="ECO:0007669"/>
    <property type="project" value="UniProtKB-KW"/>
</dbReference>
<evidence type="ECO:0000256" key="4">
    <source>
        <dbReference type="ARBA" id="ARBA00022729"/>
    </source>
</evidence>
<dbReference type="Pfam" id="PF03777">
    <property type="entry name" value="ChpA-C"/>
    <property type="match status" value="2"/>
</dbReference>
<sequence>MKRVARNGLIAVAVAGGAVASVGAAYADSGANGSTTGSPGVISGNTVQIPVHVPVNVCGNTVNVVGLLNPAVDNSCTNGPSENGGGATAEGQAQNSPGVVSGNNVQVPIDVPVNASGNSVNVVGIGNAAVGNESSNGSDTASEPVSEPTTPSSQCGDTVPAPPCGNGNDTPSTPVSVPGGDNTPETISTPDGGEGGGEGGDEGGNGTQLASAPLSLGESAGTLADTGADPLVLAFPAGLVLLGGTILYRRFRPASLV</sequence>
<feature type="region of interest" description="Disordered" evidence="8">
    <location>
        <begin position="77"/>
        <end position="104"/>
    </location>
</feature>
<dbReference type="AlphaFoldDB" id="A0A7W2D207"/>
<evidence type="ECO:0000256" key="7">
    <source>
        <dbReference type="PROSITE-ProRule" id="PRU01232"/>
    </source>
</evidence>
<feature type="compositionally biased region" description="Polar residues" evidence="8">
    <location>
        <begin position="91"/>
        <end position="104"/>
    </location>
</feature>
<evidence type="ECO:0000256" key="9">
    <source>
        <dbReference type="SAM" id="SignalP"/>
    </source>
</evidence>
<feature type="domain" description="Chaplin" evidence="10">
    <location>
        <begin position="38"/>
        <end position="78"/>
    </location>
</feature>
<feature type="signal peptide" evidence="9">
    <location>
        <begin position="1"/>
        <end position="27"/>
    </location>
</feature>
<dbReference type="PROSITE" id="PS51884">
    <property type="entry name" value="CHAPLIN"/>
    <property type="match status" value="2"/>
</dbReference>
<name>A0A7W2D207_9ACTN</name>
<protein>
    <submittedName>
        <fullName evidence="11">Chaplin</fullName>
    </submittedName>
</protein>
<comment type="caution">
    <text evidence="11">The sequence shown here is derived from an EMBL/GenBank/DDBJ whole genome shotgun (WGS) entry which is preliminary data.</text>
</comment>
<keyword evidence="3" id="KW-0964">Secreted</keyword>
<keyword evidence="5" id="KW-0130">Cell adhesion</keyword>
<evidence type="ECO:0000256" key="5">
    <source>
        <dbReference type="ARBA" id="ARBA00022889"/>
    </source>
</evidence>
<feature type="region of interest" description="Disordered" evidence="8">
    <location>
        <begin position="131"/>
        <end position="212"/>
    </location>
</feature>
<accession>A0A7W2D207</accession>
<proteinExistence type="predicted"/>
<evidence type="ECO:0000313" key="11">
    <source>
        <dbReference type="EMBL" id="MBA4863169.1"/>
    </source>
</evidence>
<keyword evidence="2" id="KW-0134">Cell wall</keyword>
<keyword evidence="12" id="KW-1185">Reference proteome</keyword>
<keyword evidence="4 9" id="KW-0732">Signal</keyword>
<keyword evidence="6 7" id="KW-0034">Amyloid</keyword>
<evidence type="ECO:0000256" key="1">
    <source>
        <dbReference type="ARBA" id="ARBA00004191"/>
    </source>
</evidence>
<evidence type="ECO:0000256" key="8">
    <source>
        <dbReference type="SAM" id="MobiDB-lite"/>
    </source>
</evidence>
<dbReference type="InterPro" id="IPR005528">
    <property type="entry name" value="ChpA-H"/>
</dbReference>
<gene>
    <name evidence="11" type="ORF">H1V43_17625</name>
</gene>
<evidence type="ECO:0000256" key="3">
    <source>
        <dbReference type="ARBA" id="ARBA00022525"/>
    </source>
</evidence>
<evidence type="ECO:0000256" key="6">
    <source>
        <dbReference type="ARBA" id="ARBA00023087"/>
    </source>
</evidence>
<feature type="compositionally biased region" description="Low complexity" evidence="8">
    <location>
        <begin position="142"/>
        <end position="153"/>
    </location>
</feature>
<reference evidence="11 12" key="1">
    <citation type="submission" date="2020-07" db="EMBL/GenBank/DDBJ databases">
        <title>Streptomyces isolated from Indian soil.</title>
        <authorList>
            <person name="Mandal S."/>
            <person name="Maiti P.K."/>
        </authorList>
    </citation>
    <scope>NUCLEOTIDE SEQUENCE [LARGE SCALE GENOMIC DNA]</scope>
    <source>
        <strain evidence="11 12">PSKA54</strain>
    </source>
</reference>